<dbReference type="EMBL" id="MPUH01000657">
    <property type="protein sequence ID" value="OMJ76007.1"/>
    <property type="molecule type" value="Genomic_DNA"/>
</dbReference>
<dbReference type="AlphaFoldDB" id="A0A1R2BGV0"/>
<sequence>MDSTFVTFAPTYPRRPVSAKCTYPLSISDNITAPVKFAYMNRRPRSSYATPPSRKVAFAQCTTSPNIGPGKYNPPIINPTPSYEFSRCERFGSGDFFAKLFLFKKLTEKDKEQINERIGKNKEDAIKTKEERIKDVGARAAKRKIRTQVTQRAKKTLEIEKKNKISMQIKEKLQKYEYRMRLPELATIKISWITLASIITLALGCKLKIYKRKIVIKRARKLLVWFRTVSMCIGKFIRLKVKIKYFKGMRIIRIYLLKYVKLWLKTRRKRNRRVVANALERSLTKCVLEKLIAKWKSRMECIQRLFRVAIFFRLSLYESLLSKWNKAEFEIFEKSPNKTHRRRRAISLSNIQQNRSIEGCTSIPTEIKIYYLKKYIKARMKVFLSEYRVYKAHFKSIHRQNLKNRFVLENDNILDYPTPPEKPNLYEELTVTKLEDLIFTALKDKDDWQGILVAQANRRSKSFKK</sequence>
<protein>
    <submittedName>
        <fullName evidence="1">Uncharacterized protein</fullName>
    </submittedName>
</protein>
<name>A0A1R2BGV0_9CILI</name>
<reference evidence="1 2" key="1">
    <citation type="submission" date="2016-11" db="EMBL/GenBank/DDBJ databases">
        <title>The macronuclear genome of Stentor coeruleus: a giant cell with tiny introns.</title>
        <authorList>
            <person name="Slabodnick M."/>
            <person name="Ruby J.G."/>
            <person name="Reiff S.B."/>
            <person name="Swart E.C."/>
            <person name="Gosai S."/>
            <person name="Prabakaran S."/>
            <person name="Witkowska E."/>
            <person name="Larue G.E."/>
            <person name="Fisher S."/>
            <person name="Freeman R.M."/>
            <person name="Gunawardena J."/>
            <person name="Chu W."/>
            <person name="Stover N.A."/>
            <person name="Gregory B.D."/>
            <person name="Nowacki M."/>
            <person name="Derisi J."/>
            <person name="Roy S.W."/>
            <person name="Marshall W.F."/>
            <person name="Sood P."/>
        </authorList>
    </citation>
    <scope>NUCLEOTIDE SEQUENCE [LARGE SCALE GENOMIC DNA]</scope>
    <source>
        <strain evidence="1">WM001</strain>
    </source>
</reference>
<proteinExistence type="predicted"/>
<dbReference type="Proteomes" id="UP000187209">
    <property type="component" value="Unassembled WGS sequence"/>
</dbReference>
<evidence type="ECO:0000313" key="2">
    <source>
        <dbReference type="Proteomes" id="UP000187209"/>
    </source>
</evidence>
<keyword evidence="2" id="KW-1185">Reference proteome</keyword>
<accession>A0A1R2BGV0</accession>
<comment type="caution">
    <text evidence="1">The sequence shown here is derived from an EMBL/GenBank/DDBJ whole genome shotgun (WGS) entry which is preliminary data.</text>
</comment>
<gene>
    <name evidence="1" type="ORF">SteCoe_24721</name>
</gene>
<dbReference type="OrthoDB" id="324150at2759"/>
<evidence type="ECO:0000313" key="1">
    <source>
        <dbReference type="EMBL" id="OMJ76007.1"/>
    </source>
</evidence>
<organism evidence="1 2">
    <name type="scientific">Stentor coeruleus</name>
    <dbReference type="NCBI Taxonomy" id="5963"/>
    <lineage>
        <taxon>Eukaryota</taxon>
        <taxon>Sar</taxon>
        <taxon>Alveolata</taxon>
        <taxon>Ciliophora</taxon>
        <taxon>Postciliodesmatophora</taxon>
        <taxon>Heterotrichea</taxon>
        <taxon>Heterotrichida</taxon>
        <taxon>Stentoridae</taxon>
        <taxon>Stentor</taxon>
    </lineage>
</organism>